<name>A0A199XPG5_9FLAO</name>
<keyword evidence="9" id="KW-1133">Transmembrane helix</keyword>
<gene>
    <name evidence="11" type="primary">zraS_2</name>
    <name evidence="11" type="ORF">FLB_18160</name>
</gene>
<dbReference type="PANTHER" id="PTHR43065">
    <property type="entry name" value="SENSOR HISTIDINE KINASE"/>
    <property type="match status" value="1"/>
</dbReference>
<dbReference type="InterPro" id="IPR003594">
    <property type="entry name" value="HATPase_dom"/>
</dbReference>
<keyword evidence="9" id="KW-0472">Membrane</keyword>
<dbReference type="Proteomes" id="UP000093807">
    <property type="component" value="Unassembled WGS sequence"/>
</dbReference>
<keyword evidence="7" id="KW-0067">ATP-binding</keyword>
<evidence type="ECO:0000256" key="9">
    <source>
        <dbReference type="SAM" id="Phobius"/>
    </source>
</evidence>
<keyword evidence="8" id="KW-0902">Two-component regulatory system</keyword>
<feature type="domain" description="Histidine kinase" evidence="10">
    <location>
        <begin position="180"/>
        <end position="381"/>
    </location>
</feature>
<reference evidence="11 12" key="1">
    <citation type="submission" date="2016-06" db="EMBL/GenBank/DDBJ databases">
        <title>Draft genome sequence of Flavobacterium succinicans strain DD5b.</title>
        <authorList>
            <person name="Poehlein A."/>
            <person name="Daniel R."/>
            <person name="Simeonova D.D."/>
        </authorList>
    </citation>
    <scope>NUCLEOTIDE SEQUENCE [LARGE SCALE GENOMIC DNA]</scope>
    <source>
        <strain evidence="11 12">DD5b</strain>
    </source>
</reference>
<dbReference type="InterPro" id="IPR004358">
    <property type="entry name" value="Sig_transdc_His_kin-like_C"/>
</dbReference>
<keyword evidence="3" id="KW-0597">Phosphoprotein</keyword>
<dbReference type="CDD" id="cd00075">
    <property type="entry name" value="HATPase"/>
    <property type="match status" value="1"/>
</dbReference>
<keyword evidence="5" id="KW-0547">Nucleotide-binding</keyword>
<sequence>MPFSNKRNTTRWIIIASSFCLVSLILWNTYTFFQIFKNEERLKMKLWAHAQETLINADENTDVDLPLLIFSNNTSIPIMLTEKDSIINAVNIDTTIIQNPKKSRLFLEKLKGENEPIHIVYAPGRVQKLYYGNSSLLNQLKYYPIALLLIIVLFAALVFNYYKSTKMATQNKLWAGMAKETAHQIGTPLSSLIGWIELLKTEDIPESTTKEIEKDIERLQTITDRFSKIGSEPKLETKDIVSETLLSYDYLQSRFSKQIEFSISAPQKNILVQLNPTLHSWTIENMVKNAIDAMKGKGKLHLAIEEENDSVKITISDTGSGIPKNQFKKIFEPGFTTKKRGWGLGLSLTKRIVEDYHKGKIKVLQSEVGKGTVMQLIFVKF</sequence>
<dbReference type="Gene3D" id="1.10.287.130">
    <property type="match status" value="1"/>
</dbReference>
<dbReference type="SUPFAM" id="SSF55874">
    <property type="entry name" value="ATPase domain of HSP90 chaperone/DNA topoisomerase II/histidine kinase"/>
    <property type="match status" value="1"/>
</dbReference>
<keyword evidence="12" id="KW-1185">Reference proteome</keyword>
<dbReference type="SMART" id="SM00388">
    <property type="entry name" value="HisKA"/>
    <property type="match status" value="1"/>
</dbReference>
<proteinExistence type="predicted"/>
<dbReference type="InterPro" id="IPR003661">
    <property type="entry name" value="HisK_dim/P_dom"/>
</dbReference>
<comment type="catalytic activity">
    <reaction evidence="1">
        <text>ATP + protein L-histidine = ADP + protein N-phospho-L-histidine.</text>
        <dbReference type="EC" id="2.7.13.3"/>
    </reaction>
</comment>
<dbReference type="OrthoDB" id="9815750at2"/>
<dbReference type="CDD" id="cd00082">
    <property type="entry name" value="HisKA"/>
    <property type="match status" value="1"/>
</dbReference>
<evidence type="ECO:0000256" key="5">
    <source>
        <dbReference type="ARBA" id="ARBA00022741"/>
    </source>
</evidence>
<evidence type="ECO:0000256" key="6">
    <source>
        <dbReference type="ARBA" id="ARBA00022777"/>
    </source>
</evidence>
<evidence type="ECO:0000256" key="8">
    <source>
        <dbReference type="ARBA" id="ARBA00023012"/>
    </source>
</evidence>
<keyword evidence="6" id="KW-0418">Kinase</keyword>
<dbReference type="GO" id="GO:0000155">
    <property type="term" value="F:phosphorelay sensor kinase activity"/>
    <property type="evidence" value="ECO:0007669"/>
    <property type="project" value="InterPro"/>
</dbReference>
<keyword evidence="9" id="KW-0812">Transmembrane</keyword>
<dbReference type="PATRIC" id="fig|29536.5.peg.1904"/>
<protein>
    <recommendedName>
        <fullName evidence="2">histidine kinase</fullName>
        <ecNumber evidence="2">2.7.13.3</ecNumber>
    </recommendedName>
</protein>
<evidence type="ECO:0000256" key="7">
    <source>
        <dbReference type="ARBA" id="ARBA00022840"/>
    </source>
</evidence>
<organism evidence="11 12">
    <name type="scientific">Flavobacterium succinicans</name>
    <dbReference type="NCBI Taxonomy" id="29536"/>
    <lineage>
        <taxon>Bacteria</taxon>
        <taxon>Pseudomonadati</taxon>
        <taxon>Bacteroidota</taxon>
        <taxon>Flavobacteriia</taxon>
        <taxon>Flavobacteriales</taxon>
        <taxon>Flavobacteriaceae</taxon>
        <taxon>Flavobacterium</taxon>
    </lineage>
</organism>
<accession>A0A199XPG5</accession>
<dbReference type="PROSITE" id="PS50109">
    <property type="entry name" value="HIS_KIN"/>
    <property type="match status" value="1"/>
</dbReference>
<dbReference type="InterPro" id="IPR036890">
    <property type="entry name" value="HATPase_C_sf"/>
</dbReference>
<dbReference type="RefSeq" id="WP_064715627.1">
    <property type="nucleotide sequence ID" value="NZ_JMTM01000053.1"/>
</dbReference>
<keyword evidence="4 11" id="KW-0808">Transferase</keyword>
<dbReference type="SUPFAM" id="SSF47384">
    <property type="entry name" value="Homodimeric domain of signal transducing histidine kinase"/>
    <property type="match status" value="1"/>
</dbReference>
<evidence type="ECO:0000313" key="12">
    <source>
        <dbReference type="Proteomes" id="UP000093807"/>
    </source>
</evidence>
<dbReference type="EMBL" id="JMTM01000053">
    <property type="protein sequence ID" value="OAZ03540.1"/>
    <property type="molecule type" value="Genomic_DNA"/>
</dbReference>
<dbReference type="InterPro" id="IPR036097">
    <property type="entry name" value="HisK_dim/P_sf"/>
</dbReference>
<dbReference type="PRINTS" id="PR00344">
    <property type="entry name" value="BCTRLSENSOR"/>
</dbReference>
<comment type="caution">
    <text evidence="11">The sequence shown here is derived from an EMBL/GenBank/DDBJ whole genome shotgun (WGS) entry which is preliminary data.</text>
</comment>
<evidence type="ECO:0000256" key="2">
    <source>
        <dbReference type="ARBA" id="ARBA00012438"/>
    </source>
</evidence>
<dbReference type="AlphaFoldDB" id="A0A199XPG5"/>
<evidence type="ECO:0000256" key="4">
    <source>
        <dbReference type="ARBA" id="ARBA00022679"/>
    </source>
</evidence>
<evidence type="ECO:0000256" key="3">
    <source>
        <dbReference type="ARBA" id="ARBA00022553"/>
    </source>
</evidence>
<dbReference type="SMART" id="SM00387">
    <property type="entry name" value="HATPase_c"/>
    <property type="match status" value="1"/>
</dbReference>
<dbReference type="Pfam" id="PF02518">
    <property type="entry name" value="HATPase_c"/>
    <property type="match status" value="1"/>
</dbReference>
<evidence type="ECO:0000256" key="1">
    <source>
        <dbReference type="ARBA" id="ARBA00000085"/>
    </source>
</evidence>
<feature type="transmembrane region" description="Helical" evidence="9">
    <location>
        <begin position="12"/>
        <end position="36"/>
    </location>
</feature>
<dbReference type="GO" id="GO:0005524">
    <property type="term" value="F:ATP binding"/>
    <property type="evidence" value="ECO:0007669"/>
    <property type="project" value="UniProtKB-KW"/>
</dbReference>
<dbReference type="EC" id="2.7.13.3" evidence="2"/>
<evidence type="ECO:0000313" key="11">
    <source>
        <dbReference type="EMBL" id="OAZ03540.1"/>
    </source>
</evidence>
<dbReference type="Pfam" id="PF00512">
    <property type="entry name" value="HisKA"/>
    <property type="match status" value="1"/>
</dbReference>
<dbReference type="PANTHER" id="PTHR43065:SF10">
    <property type="entry name" value="PEROXIDE STRESS-ACTIVATED HISTIDINE KINASE MAK3"/>
    <property type="match status" value="1"/>
</dbReference>
<dbReference type="Gene3D" id="3.30.565.10">
    <property type="entry name" value="Histidine kinase-like ATPase, C-terminal domain"/>
    <property type="match status" value="1"/>
</dbReference>
<evidence type="ECO:0000259" key="10">
    <source>
        <dbReference type="PROSITE" id="PS50109"/>
    </source>
</evidence>
<feature type="transmembrane region" description="Helical" evidence="9">
    <location>
        <begin position="142"/>
        <end position="162"/>
    </location>
</feature>
<dbReference type="InterPro" id="IPR005467">
    <property type="entry name" value="His_kinase_dom"/>
</dbReference>